<dbReference type="InterPro" id="IPR050833">
    <property type="entry name" value="Poly_Biosynth_Transport"/>
</dbReference>
<organism evidence="7 8">
    <name type="scientific">Euzebyella marina</name>
    <dbReference type="NCBI Taxonomy" id="1761453"/>
    <lineage>
        <taxon>Bacteria</taxon>
        <taxon>Pseudomonadati</taxon>
        <taxon>Bacteroidota</taxon>
        <taxon>Flavobacteriia</taxon>
        <taxon>Flavobacteriales</taxon>
        <taxon>Flavobacteriaceae</taxon>
        <taxon>Euzebyella</taxon>
    </lineage>
</organism>
<dbReference type="Proteomes" id="UP000276309">
    <property type="component" value="Chromosome"/>
</dbReference>
<evidence type="ECO:0000256" key="2">
    <source>
        <dbReference type="ARBA" id="ARBA00022475"/>
    </source>
</evidence>
<evidence type="ECO:0000256" key="4">
    <source>
        <dbReference type="ARBA" id="ARBA00022989"/>
    </source>
</evidence>
<dbReference type="PANTHER" id="PTHR30250">
    <property type="entry name" value="PST FAMILY PREDICTED COLANIC ACID TRANSPORTER"/>
    <property type="match status" value="1"/>
</dbReference>
<keyword evidence="3 6" id="KW-0812">Transmembrane</keyword>
<evidence type="ECO:0000313" key="7">
    <source>
        <dbReference type="EMBL" id="AYN68641.1"/>
    </source>
</evidence>
<keyword evidence="7" id="KW-0413">Isomerase</keyword>
<feature type="transmembrane region" description="Helical" evidence="6">
    <location>
        <begin position="334"/>
        <end position="354"/>
    </location>
</feature>
<proteinExistence type="predicted"/>
<dbReference type="RefSeq" id="WP_121849654.1">
    <property type="nucleotide sequence ID" value="NZ_CP032050.1"/>
</dbReference>
<comment type="subcellular location">
    <subcellularLocation>
        <location evidence="1">Cell membrane</location>
        <topology evidence="1">Multi-pass membrane protein</topology>
    </subcellularLocation>
</comment>
<protein>
    <submittedName>
        <fullName evidence="7">Sugar isomerase</fullName>
    </submittedName>
</protein>
<evidence type="ECO:0000256" key="1">
    <source>
        <dbReference type="ARBA" id="ARBA00004651"/>
    </source>
</evidence>
<feature type="transmembrane region" description="Helical" evidence="6">
    <location>
        <begin position="291"/>
        <end position="314"/>
    </location>
</feature>
<keyword evidence="5 6" id="KW-0472">Membrane</keyword>
<keyword evidence="8" id="KW-1185">Reference proteome</keyword>
<dbReference type="EMBL" id="CP032050">
    <property type="protein sequence ID" value="AYN68641.1"/>
    <property type="molecule type" value="Genomic_DNA"/>
</dbReference>
<evidence type="ECO:0000256" key="3">
    <source>
        <dbReference type="ARBA" id="ARBA00022692"/>
    </source>
</evidence>
<accession>A0A3G2L8X6</accession>
<feature type="transmembrane region" description="Helical" evidence="6">
    <location>
        <begin position="252"/>
        <end position="279"/>
    </location>
</feature>
<dbReference type="PANTHER" id="PTHR30250:SF28">
    <property type="entry name" value="POLYSACCHARIDE BIOSYNTHESIS PROTEIN"/>
    <property type="match status" value="1"/>
</dbReference>
<feature type="transmembrane region" description="Helical" evidence="6">
    <location>
        <begin position="119"/>
        <end position="141"/>
    </location>
</feature>
<dbReference type="OrthoDB" id="105016at2"/>
<reference evidence="7 8" key="1">
    <citation type="submission" date="2018-08" db="EMBL/GenBank/DDBJ databases">
        <title>The reduced genetic potential of extracellular carbohydrate catabolism in Euzebyella marina RN62, a Flavobacteriia bacterium isolated from the hadal water.</title>
        <authorList>
            <person name="Xue C."/>
        </authorList>
    </citation>
    <scope>NUCLEOTIDE SEQUENCE [LARGE SCALE GENOMIC DNA]</scope>
    <source>
        <strain evidence="7 8">RN62</strain>
    </source>
</reference>
<sequence length="421" mass="47329">MTAIKLMLRKVSQEQIFMLSVLVVNGGNYLYNLLLGRFLGPEAFSEAALLITLLLVLSFMGMTFQLAVAKFAVLFSGKEWHIFKSNSYRRSALIGLVVGIAIILFSGQLQQLFNSQSRWMFIIFGLGIPVYFFMSVNRGTYQGRQEFNNLSITYQTEMWSRLLLTMALLLIFDVQPGVLVATGIFISFLFGLFPSDAKGVTFFNNDKLSAENSKKVNKFIILTACYELTQIIINNSDILMVKHYFEAMDAGLYASLALIGRVVYFVAWMFVMLLLPAVVQKEKDGEPTAPILFKYITYIGLLSASIVMACYFFPELIITLMFGDSYLSMSALLWQYALATSLFALSNIFAYYFLSLDHFVPVIISGVLGLSQIALVALFHDSLSSVVHVQIIAMSSLLVIQIIYFLNKEIRNKANKTQVLP</sequence>
<feature type="transmembrane region" description="Helical" evidence="6">
    <location>
        <begin position="93"/>
        <end position="113"/>
    </location>
</feature>
<evidence type="ECO:0000313" key="8">
    <source>
        <dbReference type="Proteomes" id="UP000276309"/>
    </source>
</evidence>
<feature type="transmembrane region" description="Helical" evidence="6">
    <location>
        <begin position="359"/>
        <end position="380"/>
    </location>
</feature>
<feature type="transmembrane region" description="Helical" evidence="6">
    <location>
        <begin position="47"/>
        <end position="73"/>
    </location>
</feature>
<name>A0A3G2L8X6_9FLAO</name>
<evidence type="ECO:0000256" key="6">
    <source>
        <dbReference type="SAM" id="Phobius"/>
    </source>
</evidence>
<dbReference type="Pfam" id="PF13440">
    <property type="entry name" value="Polysacc_synt_3"/>
    <property type="match status" value="1"/>
</dbReference>
<dbReference type="GO" id="GO:0016853">
    <property type="term" value="F:isomerase activity"/>
    <property type="evidence" value="ECO:0007669"/>
    <property type="project" value="UniProtKB-KW"/>
</dbReference>
<dbReference type="KEGG" id="emar:D1013_15265"/>
<evidence type="ECO:0000256" key="5">
    <source>
        <dbReference type="ARBA" id="ARBA00023136"/>
    </source>
</evidence>
<feature type="transmembrane region" description="Helical" evidence="6">
    <location>
        <begin position="162"/>
        <end position="193"/>
    </location>
</feature>
<dbReference type="GO" id="GO:0005886">
    <property type="term" value="C:plasma membrane"/>
    <property type="evidence" value="ECO:0007669"/>
    <property type="project" value="UniProtKB-SubCell"/>
</dbReference>
<feature type="transmembrane region" description="Helical" evidence="6">
    <location>
        <begin position="386"/>
        <end position="406"/>
    </location>
</feature>
<gene>
    <name evidence="7" type="ORF">D1013_15265</name>
</gene>
<keyword evidence="4 6" id="KW-1133">Transmembrane helix</keyword>
<dbReference type="AlphaFoldDB" id="A0A3G2L8X6"/>
<keyword evidence="2" id="KW-1003">Cell membrane</keyword>
<feature type="transmembrane region" description="Helical" evidence="6">
    <location>
        <begin position="16"/>
        <end position="35"/>
    </location>
</feature>